<gene>
    <name evidence="2" type="ORF">ACOF00016_LOCUS13597</name>
</gene>
<dbReference type="EMBL" id="HBIM01017662">
    <property type="protein sequence ID" value="CAE0416547.1"/>
    <property type="molecule type" value="Transcribed_RNA"/>
</dbReference>
<dbReference type="AlphaFoldDB" id="A0A7S3LBV7"/>
<evidence type="ECO:0000313" key="2">
    <source>
        <dbReference type="EMBL" id="CAE0416547.1"/>
    </source>
</evidence>
<organism evidence="2">
    <name type="scientific">Amphora coffeiformis</name>
    <dbReference type="NCBI Taxonomy" id="265554"/>
    <lineage>
        <taxon>Eukaryota</taxon>
        <taxon>Sar</taxon>
        <taxon>Stramenopiles</taxon>
        <taxon>Ochrophyta</taxon>
        <taxon>Bacillariophyta</taxon>
        <taxon>Bacillariophyceae</taxon>
        <taxon>Bacillariophycidae</taxon>
        <taxon>Thalassiophysales</taxon>
        <taxon>Catenulaceae</taxon>
        <taxon>Amphora</taxon>
    </lineage>
</organism>
<accession>A0A7S3LBV7</accession>
<name>A0A7S3LBV7_9STRA</name>
<proteinExistence type="predicted"/>
<evidence type="ECO:0000256" key="1">
    <source>
        <dbReference type="SAM" id="MobiDB-lite"/>
    </source>
</evidence>
<reference evidence="2" key="1">
    <citation type="submission" date="2021-01" db="EMBL/GenBank/DDBJ databases">
        <authorList>
            <person name="Corre E."/>
            <person name="Pelletier E."/>
            <person name="Niang G."/>
            <person name="Scheremetjew M."/>
            <person name="Finn R."/>
            <person name="Kale V."/>
            <person name="Holt S."/>
            <person name="Cochrane G."/>
            <person name="Meng A."/>
            <person name="Brown T."/>
            <person name="Cohen L."/>
        </authorList>
    </citation>
    <scope>NUCLEOTIDE SEQUENCE</scope>
    <source>
        <strain evidence="2">CCMP127</strain>
    </source>
</reference>
<protein>
    <submittedName>
        <fullName evidence="2">Uncharacterized protein</fullName>
    </submittedName>
</protein>
<sequence length="247" mass="27318">MVAEVSRPLVIHGIPGRNPLALSPKLLQKKVPAYKFLRDDSPDYSSDISKASSTSLSSLDEQQSSSSSESGNVATTAIARIKAPSATAAQVRSKFMNKLGIAPQMPEGATTTRTHHIKRRDLEEPSYETELNDQFKAVSRTPALFRFFTPQSSVVSEGSDDINTEQKSEKRSVHFNPSVVVHPIPLHTAYSKRIKDTVWTSVSEMEENVARNCLEFAAENWDAAQVVEDQDMVVYHGELVHPVHFAP</sequence>
<feature type="compositionally biased region" description="Low complexity" evidence="1">
    <location>
        <begin position="45"/>
        <end position="70"/>
    </location>
</feature>
<feature type="region of interest" description="Disordered" evidence="1">
    <location>
        <begin position="38"/>
        <end position="72"/>
    </location>
</feature>